<name>A0A7G1IDX3_MYCKA</name>
<evidence type="ECO:0000313" key="2">
    <source>
        <dbReference type="Proteomes" id="UP000516380"/>
    </source>
</evidence>
<dbReference type="Proteomes" id="UP000516380">
    <property type="component" value="Chromosome"/>
</dbReference>
<accession>A0A7G1IDX3</accession>
<keyword evidence="2" id="KW-1185">Reference proteome</keyword>
<evidence type="ECO:0000313" key="1">
    <source>
        <dbReference type="EMBL" id="BCI89296.1"/>
    </source>
</evidence>
<dbReference type="EMBL" id="AP023343">
    <property type="protein sequence ID" value="BCI89296.1"/>
    <property type="molecule type" value="Genomic_DNA"/>
</dbReference>
<sequence>MGSPALVLGTNGTIAPGALPRIVMPIDGDRRWLAVEQLTTMEASFLEAEDADRHVSLAIGALAVIDGPSPGRDELVETLSERMRTIPG</sequence>
<proteinExistence type="predicted"/>
<dbReference type="AlphaFoldDB" id="A0A7G1IDX3"/>
<protein>
    <submittedName>
        <fullName evidence="1">Uncharacterized protein</fullName>
    </submittedName>
</protein>
<organism evidence="1 2">
    <name type="scientific">Mycobacterium kansasii</name>
    <dbReference type="NCBI Taxonomy" id="1768"/>
    <lineage>
        <taxon>Bacteria</taxon>
        <taxon>Bacillati</taxon>
        <taxon>Actinomycetota</taxon>
        <taxon>Actinomycetes</taxon>
        <taxon>Mycobacteriales</taxon>
        <taxon>Mycobacteriaceae</taxon>
        <taxon>Mycobacterium</taxon>
    </lineage>
</organism>
<gene>
    <name evidence="1" type="ORF">NIIDMKKI_45020</name>
</gene>
<reference evidence="1 2" key="1">
    <citation type="submission" date="2020-07" db="EMBL/GenBank/DDBJ databases">
        <title>Mycobacterium kansasii (former subtype) with zoonotic potential isolated from diseased indoor pet cat, Japan.</title>
        <authorList>
            <person name="Fukano H."/>
            <person name="Terazono T."/>
            <person name="Hoshino Y."/>
        </authorList>
    </citation>
    <scope>NUCLEOTIDE SEQUENCE [LARGE SCALE GENOMIC DNA]</scope>
    <source>
        <strain evidence="1 2">Kuro-I</strain>
    </source>
</reference>